<evidence type="ECO:0000256" key="1">
    <source>
        <dbReference type="ARBA" id="ARBA00004123"/>
    </source>
</evidence>
<dbReference type="OrthoDB" id="364892at2759"/>
<reference evidence="19" key="1">
    <citation type="submission" date="2020-11" db="EMBL/GenBank/DDBJ databases">
        <authorList>
            <consortium name="DOE Joint Genome Institute"/>
            <person name="Ahrendt S."/>
            <person name="Riley R."/>
            <person name="Andreopoulos W."/>
            <person name="Labutti K."/>
            <person name="Pangilinan J."/>
            <person name="Ruiz-Duenas F.J."/>
            <person name="Barrasa J.M."/>
            <person name="Sanchez-Garcia M."/>
            <person name="Camarero S."/>
            <person name="Miyauchi S."/>
            <person name="Serrano A."/>
            <person name="Linde D."/>
            <person name="Babiker R."/>
            <person name="Drula E."/>
            <person name="Ayuso-Fernandez I."/>
            <person name="Pacheco R."/>
            <person name="Padilla G."/>
            <person name="Ferreira P."/>
            <person name="Barriuso J."/>
            <person name="Kellner H."/>
            <person name="Castanera R."/>
            <person name="Alfaro M."/>
            <person name="Ramirez L."/>
            <person name="Pisabarro A.G."/>
            <person name="Kuo A."/>
            <person name="Tritt A."/>
            <person name="Lipzen A."/>
            <person name="He G."/>
            <person name="Yan M."/>
            <person name="Ng V."/>
            <person name="Cullen D."/>
            <person name="Martin F."/>
            <person name="Rosso M.-N."/>
            <person name="Henrissat B."/>
            <person name="Hibbett D."/>
            <person name="Martinez A.T."/>
            <person name="Grigoriev I.V."/>
        </authorList>
    </citation>
    <scope>NUCLEOTIDE SEQUENCE</scope>
    <source>
        <strain evidence="19">CIRM-BRFM 674</strain>
    </source>
</reference>
<dbReference type="PROSITE" id="PS00803">
    <property type="entry name" value="CALRETICULIN_1"/>
    <property type="match status" value="1"/>
</dbReference>
<dbReference type="EMBL" id="MU155130">
    <property type="protein sequence ID" value="KAF9486397.1"/>
    <property type="molecule type" value="Genomic_DNA"/>
</dbReference>
<dbReference type="Pfam" id="PF00262">
    <property type="entry name" value="Calreticulin"/>
    <property type="match status" value="1"/>
</dbReference>
<sequence length="1526" mass="169507">MASFEDYDEFGNYIGADLESDNEEDIVPQQQFHEEASTAAGAAPLEGYDDVNMNEADDMALMEVDDEPSHRAVVLHEEKQYYPSAADVYGPGVETLVQEEDAQPLSEPIIAPVKVRKWAVEEKDMPETRFDKGFLLNMTTFPEMVRNVAIVGHLHHGKTALMDMLVFETHKLTWDADKPTRYTDTHILSREREISIKSSPMSLVLSNTAGKSHLIHFIDTPGHINFVDEAASAIRLVDGIVLVVDVVEGLMVGTEFVLRHALQEGVKITLVVNKIDRLILELRIKPADAYYKIKHTIEEINSFISAIDPSPDLRLSPENGNVAFASTDMNWCFTLRSFAKMYADTYGSLDINLFADRLWGDIYFNEDNRKFTRKQADPESNRTFVHFILNPLYKLYSHVLSEETDDLRKTLEDLGIQLKPVMYKMDVRPLLKAVLDQFFGKSTGLVDVIVEHIPSPVEGAALKVEGTYRGPQTSELAVAMKNCDPEGPVMVQITKLYHTTDAQSFRSFGRVISGTLRKGMEIKVLGEGYSPEDEEDMMKATIDDLWISESRYVIPAEEIPAGNLVLIGGVDASISKTATLAGTNIEEDLFIFRPIKHMTQSVLKVAIEPIAPSELPKMLAGLRSVNKSYPLVATKVEESGEHVLIGTGELYLDCVMHDLRRLFSEIEIKVSDPVTKFCETVLETSALKCYADTPNKKNKLTMIAEPLERGIAEDIECGRVNMRMTAKERGGFFQEKYQWDLLASRSIWAFGPDENGPNILLDDTLPSQVDKKLLGTVKEHIKQGFQWGAREGPLCDEPMRNVKFRVLDASLAQEPIFRGGGQIVPTARRVCYSSFLMATPRLMEPVYYVEVQAPADCISAVYTVLARRRGHVTQDIPKAGSPLYTVKALIPVIDANGFETDLRTATQGQAFCLQVFDHWSIVPGDPTDSSIKLRPLEPASGQALARDLVLKTRRRKGLGDHIAVSKYLDDEFVFPVLRIIMRSVALSFLALAASGALAQSADSTPKPTFTPTSIKAPFVEQFTEDWSQRWTPSEATKKTSAGGETFSYVGKWEVEDPAISVIEGDKGLVAKSKAAHHAISAPFETPLDFKDKPLVVQYEVKYQKGGNCGGGYVKLLENGFQTSGKEFSDTTPWVVMFGPDLTCPGTKVHFIFRYKSPKTGETEEKHLKVAPRPTIEKLTNLYTLIVNPDNTFEILINGQSEKTGNLLEDFDPAVNPPKEIDDPEDFKPADWVDEAMIPDPDAVKPADWDEEAPYEILDEEASKPEGWLDDEPLTIPDPDATKPEEWDDEEDGDWIAPTISNPKCSEAPGCGEWKRPYKPNPDFKGKWSAPLIDNPAYKGVWAPRKIANPDFFEDLTPVKSLNKIGGIGIELWTMTEDILFDNIYVGHSPEDAKVLAAETFEIKKPLEVALDKPAVADDDEDESISFKDDPIAFIRTRVLAFIETAKVDPLQAFKSQPETGAALAGALFTLFGMLGALVSIIGGAQKPVVTKSAKKVEPTEKKTEGASVSSAVDSKKDDGLKKRNVK</sequence>
<keyword evidence="7" id="KW-0256">Endoplasmic reticulum</keyword>
<dbReference type="Pfam" id="PF00679">
    <property type="entry name" value="EFG_C"/>
    <property type="match status" value="1"/>
</dbReference>
<feature type="transmembrane region" description="Helical" evidence="17">
    <location>
        <begin position="1461"/>
        <end position="1484"/>
    </location>
</feature>
<dbReference type="GO" id="GO:0071007">
    <property type="term" value="C:U2-type catalytic step 2 spliceosome"/>
    <property type="evidence" value="ECO:0007669"/>
    <property type="project" value="TreeGrafter"/>
</dbReference>
<dbReference type="Gene3D" id="3.30.230.10">
    <property type="match status" value="1"/>
</dbReference>
<keyword evidence="11" id="KW-0143">Chaperone</keyword>
<dbReference type="Gene3D" id="2.10.250.10">
    <property type="entry name" value="Calreticulin/calnexin, P domain"/>
    <property type="match status" value="1"/>
</dbReference>
<dbReference type="CDD" id="cd04167">
    <property type="entry name" value="Snu114p"/>
    <property type="match status" value="1"/>
</dbReference>
<evidence type="ECO:0000256" key="15">
    <source>
        <dbReference type="ARBA" id="ARBA00055641"/>
    </source>
</evidence>
<dbReference type="InterPro" id="IPR000795">
    <property type="entry name" value="T_Tr_GTP-bd_dom"/>
</dbReference>
<dbReference type="InterPro" id="IPR035655">
    <property type="entry name" value="U5-116kDa_C"/>
</dbReference>
<comment type="similarity">
    <text evidence="3">Belongs to the calreticulin family.</text>
</comment>
<feature type="region of interest" description="Disordered" evidence="16">
    <location>
        <begin position="1256"/>
        <end position="1294"/>
    </location>
</feature>
<evidence type="ECO:0000256" key="13">
    <source>
        <dbReference type="ARBA" id="ARBA00023242"/>
    </source>
</evidence>
<dbReference type="Gene3D" id="3.90.1430.10">
    <property type="entry name" value="Yeast translation eEF2 (G' domain)"/>
    <property type="match status" value="1"/>
</dbReference>
<dbReference type="InterPro" id="IPR005517">
    <property type="entry name" value="Transl_elong_EFG/EF2_IV"/>
</dbReference>
<evidence type="ECO:0000256" key="4">
    <source>
        <dbReference type="ARBA" id="ARBA00022664"/>
    </source>
</evidence>
<comment type="function">
    <text evidence="15">Component of the U5 snRNP complex required for pre-mRNA splicing. Binds GTP.</text>
</comment>
<evidence type="ECO:0000256" key="7">
    <source>
        <dbReference type="ARBA" id="ARBA00022824"/>
    </source>
</evidence>
<comment type="caution">
    <text evidence="19">The sequence shown here is derived from an EMBL/GenBank/DDBJ whole genome shotgun (WGS) entry which is preliminary data.</text>
</comment>
<dbReference type="GO" id="GO:0046540">
    <property type="term" value="C:U4/U6 x U5 tri-snRNP complex"/>
    <property type="evidence" value="ECO:0007669"/>
    <property type="project" value="TreeGrafter"/>
</dbReference>
<evidence type="ECO:0000256" key="9">
    <source>
        <dbReference type="ARBA" id="ARBA00023134"/>
    </source>
</evidence>
<evidence type="ECO:0000256" key="8">
    <source>
        <dbReference type="ARBA" id="ARBA00022989"/>
    </source>
</evidence>
<dbReference type="GO" id="GO:0030623">
    <property type="term" value="F:U5 snRNA binding"/>
    <property type="evidence" value="ECO:0007669"/>
    <property type="project" value="TreeGrafter"/>
</dbReference>
<dbReference type="InterPro" id="IPR035647">
    <property type="entry name" value="EFG_III/V"/>
</dbReference>
<evidence type="ECO:0000256" key="14">
    <source>
        <dbReference type="ARBA" id="ARBA00040224"/>
    </source>
</evidence>
<dbReference type="Pfam" id="PF00009">
    <property type="entry name" value="GTP_EFTU"/>
    <property type="match status" value="1"/>
</dbReference>
<dbReference type="InterPro" id="IPR013320">
    <property type="entry name" value="ConA-like_dom_sf"/>
</dbReference>
<gene>
    <name evidence="19" type="ORF">BDN70DRAFT_987966</name>
</gene>
<dbReference type="InterPro" id="IPR027417">
    <property type="entry name" value="P-loop_NTPase"/>
</dbReference>
<evidence type="ECO:0000256" key="5">
    <source>
        <dbReference type="ARBA" id="ARBA00022692"/>
    </source>
</evidence>
<dbReference type="GO" id="GO:0005789">
    <property type="term" value="C:endoplasmic reticulum membrane"/>
    <property type="evidence" value="ECO:0007669"/>
    <property type="project" value="UniProtKB-SubCell"/>
</dbReference>
<dbReference type="Pfam" id="PF03144">
    <property type="entry name" value="GTP_EFTU_D2"/>
    <property type="match status" value="1"/>
</dbReference>
<dbReference type="Gene3D" id="3.30.70.870">
    <property type="entry name" value="Elongation Factor G (Translational Gtpase), domain 3"/>
    <property type="match status" value="1"/>
</dbReference>
<dbReference type="Gene3D" id="3.30.70.240">
    <property type="match status" value="1"/>
</dbReference>
<dbReference type="SUPFAM" id="SSF49899">
    <property type="entry name" value="Concanavalin A-like lectins/glucanases"/>
    <property type="match status" value="1"/>
</dbReference>
<protein>
    <recommendedName>
        <fullName evidence="14">Calnexin</fullName>
    </recommendedName>
</protein>
<keyword evidence="10 17" id="KW-0472">Membrane</keyword>
<dbReference type="Gene3D" id="3.40.50.300">
    <property type="entry name" value="P-loop containing nucleotide triphosphate hydrolases"/>
    <property type="match status" value="1"/>
</dbReference>
<evidence type="ECO:0000256" key="11">
    <source>
        <dbReference type="ARBA" id="ARBA00023186"/>
    </source>
</evidence>
<dbReference type="InterPro" id="IPR020568">
    <property type="entry name" value="Ribosomal_Su5_D2-typ_SF"/>
</dbReference>
<dbReference type="Pfam" id="PF16004">
    <property type="entry name" value="EFTUD2"/>
    <property type="match status" value="1"/>
</dbReference>
<keyword evidence="12" id="KW-0508">mRNA splicing</keyword>
<evidence type="ECO:0000256" key="17">
    <source>
        <dbReference type="SAM" id="Phobius"/>
    </source>
</evidence>
<dbReference type="GO" id="GO:0005509">
    <property type="term" value="F:calcium ion binding"/>
    <property type="evidence" value="ECO:0007669"/>
    <property type="project" value="InterPro"/>
</dbReference>
<dbReference type="FunFam" id="3.30.70.870:FF:000002">
    <property type="entry name" value="Translation elongation factor 2"/>
    <property type="match status" value="1"/>
</dbReference>
<keyword evidence="20" id="KW-1185">Reference proteome</keyword>
<dbReference type="SMART" id="SM00889">
    <property type="entry name" value="EFG_IV"/>
    <property type="match status" value="1"/>
</dbReference>
<dbReference type="GO" id="GO:0051082">
    <property type="term" value="F:unfolded protein binding"/>
    <property type="evidence" value="ECO:0007669"/>
    <property type="project" value="InterPro"/>
</dbReference>
<dbReference type="CDD" id="cd01683">
    <property type="entry name" value="EF2_IV_snRNP"/>
    <property type="match status" value="1"/>
</dbReference>
<organism evidence="19 20">
    <name type="scientific">Pholiota conissans</name>
    <dbReference type="NCBI Taxonomy" id="109636"/>
    <lineage>
        <taxon>Eukaryota</taxon>
        <taxon>Fungi</taxon>
        <taxon>Dikarya</taxon>
        <taxon>Basidiomycota</taxon>
        <taxon>Agaricomycotina</taxon>
        <taxon>Agaricomycetes</taxon>
        <taxon>Agaricomycetidae</taxon>
        <taxon>Agaricales</taxon>
        <taxon>Agaricineae</taxon>
        <taxon>Strophariaceae</taxon>
        <taxon>Pholiota</taxon>
    </lineage>
</organism>
<dbReference type="InterPro" id="IPR001580">
    <property type="entry name" value="Calret/calnex"/>
</dbReference>
<evidence type="ECO:0000256" key="2">
    <source>
        <dbReference type="ARBA" id="ARBA00004389"/>
    </source>
</evidence>
<dbReference type="InterPro" id="IPR000640">
    <property type="entry name" value="EFG_V-like"/>
</dbReference>
<dbReference type="FunFam" id="3.30.230.10:FF:000009">
    <property type="entry name" value="116 kDa U5 small nuclear ribonucleoprotein component"/>
    <property type="match status" value="1"/>
</dbReference>
<keyword evidence="4" id="KW-0507">mRNA processing</keyword>
<dbReference type="SMART" id="SM00838">
    <property type="entry name" value="EFG_C"/>
    <property type="match status" value="1"/>
</dbReference>
<dbReference type="GO" id="GO:0005525">
    <property type="term" value="F:GTP binding"/>
    <property type="evidence" value="ECO:0007669"/>
    <property type="project" value="UniProtKB-KW"/>
</dbReference>
<proteinExistence type="inferred from homology"/>
<dbReference type="PANTHER" id="PTHR42908:SF6">
    <property type="entry name" value="116 KDA U5 SMALL NUCLEAR RIBONUCLEOPROTEIN COMPONENT"/>
    <property type="match status" value="1"/>
</dbReference>
<evidence type="ECO:0000256" key="12">
    <source>
        <dbReference type="ARBA" id="ARBA00023187"/>
    </source>
</evidence>
<dbReference type="SUPFAM" id="SSF54211">
    <property type="entry name" value="Ribosomal protein S5 domain 2-like"/>
    <property type="match status" value="1"/>
</dbReference>
<feature type="region of interest" description="Disordered" evidence="16">
    <location>
        <begin position="1488"/>
        <end position="1526"/>
    </location>
</feature>
<evidence type="ECO:0000259" key="18">
    <source>
        <dbReference type="PROSITE" id="PS51722"/>
    </source>
</evidence>
<accession>A0A9P6D0J1</accession>
<dbReference type="CDD" id="cd04098">
    <property type="entry name" value="eEF2_C_snRNP"/>
    <property type="match status" value="1"/>
</dbReference>
<dbReference type="PANTHER" id="PTHR42908">
    <property type="entry name" value="TRANSLATION ELONGATION FACTOR-RELATED"/>
    <property type="match status" value="1"/>
</dbReference>
<dbReference type="InterPro" id="IPR009000">
    <property type="entry name" value="Transl_B-barrel_sf"/>
</dbReference>
<dbReference type="FunFam" id="2.60.120.200:FF:000011">
    <property type="entry name" value="Probable calnexin"/>
    <property type="match status" value="1"/>
</dbReference>
<feature type="compositionally biased region" description="Basic and acidic residues" evidence="16">
    <location>
        <begin position="1513"/>
        <end position="1526"/>
    </location>
</feature>
<dbReference type="GO" id="GO:0005829">
    <property type="term" value="C:cytosol"/>
    <property type="evidence" value="ECO:0007669"/>
    <property type="project" value="TreeGrafter"/>
</dbReference>
<dbReference type="PROSITE" id="PS51722">
    <property type="entry name" value="G_TR_2"/>
    <property type="match status" value="1"/>
</dbReference>
<evidence type="ECO:0000256" key="10">
    <source>
        <dbReference type="ARBA" id="ARBA00023136"/>
    </source>
</evidence>
<dbReference type="GO" id="GO:0003924">
    <property type="term" value="F:GTPase activity"/>
    <property type="evidence" value="ECO:0007669"/>
    <property type="project" value="InterPro"/>
</dbReference>
<dbReference type="InterPro" id="IPR009033">
    <property type="entry name" value="Calreticulin/calnexin_P_dom_sf"/>
</dbReference>
<dbReference type="GO" id="GO:0006457">
    <property type="term" value="P:protein folding"/>
    <property type="evidence" value="ECO:0007669"/>
    <property type="project" value="InterPro"/>
</dbReference>
<dbReference type="GO" id="GO:0000398">
    <property type="term" value="P:mRNA splicing, via spliceosome"/>
    <property type="evidence" value="ECO:0007669"/>
    <property type="project" value="TreeGrafter"/>
</dbReference>
<evidence type="ECO:0000256" key="3">
    <source>
        <dbReference type="ARBA" id="ARBA00010983"/>
    </source>
</evidence>
<dbReference type="InterPro" id="IPR004161">
    <property type="entry name" value="EFTu-like_2"/>
</dbReference>
<dbReference type="Gene3D" id="2.40.30.10">
    <property type="entry name" value="Translation factors"/>
    <property type="match status" value="1"/>
</dbReference>
<dbReference type="SUPFAM" id="SSF52540">
    <property type="entry name" value="P-loop containing nucleoside triphosphate hydrolases"/>
    <property type="match status" value="1"/>
</dbReference>
<dbReference type="CDD" id="cd04090">
    <property type="entry name" value="EF2_II_snRNP"/>
    <property type="match status" value="1"/>
</dbReference>
<evidence type="ECO:0000313" key="20">
    <source>
        <dbReference type="Proteomes" id="UP000807469"/>
    </source>
</evidence>
<dbReference type="PRINTS" id="PR00626">
    <property type="entry name" value="CALRETICULIN"/>
</dbReference>
<dbReference type="FunFam" id="2.10.250.10:FF:000001">
    <property type="entry name" value="Calnexin homolog"/>
    <property type="match status" value="1"/>
</dbReference>
<keyword evidence="9" id="KW-0342">GTP-binding</keyword>
<dbReference type="Proteomes" id="UP000807469">
    <property type="component" value="Unassembled WGS sequence"/>
</dbReference>
<feature type="compositionally biased region" description="Basic and acidic residues" evidence="16">
    <location>
        <begin position="1494"/>
        <end position="1504"/>
    </location>
</feature>
<dbReference type="InterPro" id="IPR014721">
    <property type="entry name" value="Ribsml_uS5_D2-typ_fold_subgr"/>
</dbReference>
<dbReference type="InterPro" id="IPR018124">
    <property type="entry name" value="Calret/calnex_CS"/>
</dbReference>
<comment type="subcellular location">
    <subcellularLocation>
        <location evidence="2">Endoplasmic reticulum membrane</location>
        <topology evidence="2">Single-pass membrane protein</topology>
    </subcellularLocation>
    <subcellularLocation>
        <location evidence="1">Nucleus</location>
    </subcellularLocation>
</comment>
<dbReference type="FunFam" id="2.40.30.10:FF:000029">
    <property type="entry name" value="116 kDa U5 small nuclear ribonucleoprotein component"/>
    <property type="match status" value="1"/>
</dbReference>
<keyword evidence="5 17" id="KW-0812">Transmembrane</keyword>
<dbReference type="NCBIfam" id="TIGR00231">
    <property type="entry name" value="small_GTP"/>
    <property type="match status" value="1"/>
</dbReference>
<dbReference type="InterPro" id="IPR005225">
    <property type="entry name" value="Small_GTP-bd"/>
</dbReference>
<dbReference type="FunFam" id="3.90.1430.10:FF:000001">
    <property type="entry name" value="116 kDa U5 small nuclear ribonucleoprotein component"/>
    <property type="match status" value="1"/>
</dbReference>
<evidence type="ECO:0000313" key="19">
    <source>
        <dbReference type="EMBL" id="KAF9486397.1"/>
    </source>
</evidence>
<keyword evidence="13" id="KW-0539">Nucleus</keyword>
<evidence type="ECO:0000256" key="16">
    <source>
        <dbReference type="SAM" id="MobiDB-lite"/>
    </source>
</evidence>
<dbReference type="FunFam" id="3.40.50.300:FF:000646">
    <property type="entry name" value="U5 small nuclear ribonucleoprotein component"/>
    <property type="match status" value="1"/>
</dbReference>
<dbReference type="SUPFAM" id="SSF54980">
    <property type="entry name" value="EF-G C-terminal domain-like"/>
    <property type="match status" value="2"/>
</dbReference>
<name>A0A9P6D0J1_9AGAR</name>
<dbReference type="Gene3D" id="2.60.120.200">
    <property type="match status" value="1"/>
</dbReference>
<dbReference type="SUPFAM" id="SSF63887">
    <property type="entry name" value="P-domain of calnexin/calreticulin"/>
    <property type="match status" value="1"/>
</dbReference>
<keyword evidence="6" id="KW-0547">Nucleotide-binding</keyword>
<dbReference type="InterPro" id="IPR044121">
    <property type="entry name" value="Snu114_GTP-bd"/>
</dbReference>
<dbReference type="SUPFAM" id="SSF50447">
    <property type="entry name" value="Translation proteins"/>
    <property type="match status" value="1"/>
</dbReference>
<keyword evidence="8 17" id="KW-1133">Transmembrane helix</keyword>
<dbReference type="FunFam" id="3.30.70.240:FF:000004">
    <property type="entry name" value="116 kDa U5 small nuclear ribonucleoprotein"/>
    <property type="match status" value="1"/>
</dbReference>
<dbReference type="Pfam" id="PF03764">
    <property type="entry name" value="EFG_IV"/>
    <property type="match status" value="1"/>
</dbReference>
<dbReference type="GO" id="GO:0000974">
    <property type="term" value="C:Prp19 complex"/>
    <property type="evidence" value="ECO:0007669"/>
    <property type="project" value="UniProtKB-ARBA"/>
</dbReference>
<evidence type="ECO:0000256" key="6">
    <source>
        <dbReference type="ARBA" id="ARBA00022741"/>
    </source>
</evidence>
<dbReference type="InterPro" id="IPR031950">
    <property type="entry name" value="EFTUD2_N"/>
</dbReference>
<dbReference type="GO" id="GO:0005682">
    <property type="term" value="C:U5 snRNP"/>
    <property type="evidence" value="ECO:0007669"/>
    <property type="project" value="UniProtKB-ARBA"/>
</dbReference>
<feature type="domain" description="Tr-type G" evidence="18">
    <location>
        <begin position="143"/>
        <end position="350"/>
    </location>
</feature>